<dbReference type="InterPro" id="IPR008936">
    <property type="entry name" value="Rho_GTPase_activation_prot"/>
</dbReference>
<dbReference type="OrthoDB" id="3196451at2759"/>
<dbReference type="GO" id="GO:0005938">
    <property type="term" value="C:cell cortex"/>
    <property type="evidence" value="ECO:0007669"/>
    <property type="project" value="TreeGrafter"/>
</dbReference>
<dbReference type="PANTHER" id="PTHR15228">
    <property type="entry name" value="SPERMATHECAL PHYSIOLOGY VARIANT"/>
    <property type="match status" value="1"/>
</dbReference>
<organism evidence="3 4">
    <name type="scientific">Amniculicola lignicola CBS 123094</name>
    <dbReference type="NCBI Taxonomy" id="1392246"/>
    <lineage>
        <taxon>Eukaryota</taxon>
        <taxon>Fungi</taxon>
        <taxon>Dikarya</taxon>
        <taxon>Ascomycota</taxon>
        <taxon>Pezizomycotina</taxon>
        <taxon>Dothideomycetes</taxon>
        <taxon>Pleosporomycetidae</taxon>
        <taxon>Pleosporales</taxon>
        <taxon>Amniculicolaceae</taxon>
        <taxon>Amniculicola</taxon>
    </lineage>
</organism>
<dbReference type="PANTHER" id="PTHR15228:SF25">
    <property type="entry name" value="F-BAR DOMAIN-CONTAINING PROTEIN"/>
    <property type="match status" value="1"/>
</dbReference>
<dbReference type="PROSITE" id="PS50238">
    <property type="entry name" value="RHOGAP"/>
    <property type="match status" value="1"/>
</dbReference>
<evidence type="ECO:0000313" key="3">
    <source>
        <dbReference type="EMBL" id="KAF1999476.1"/>
    </source>
</evidence>
<dbReference type="InterPro" id="IPR000198">
    <property type="entry name" value="RhoGAP_dom"/>
</dbReference>
<proteinExistence type="predicted"/>
<keyword evidence="1" id="KW-0343">GTPase activation</keyword>
<evidence type="ECO:0000256" key="1">
    <source>
        <dbReference type="ARBA" id="ARBA00022468"/>
    </source>
</evidence>
<dbReference type="GO" id="GO:0007165">
    <property type="term" value="P:signal transduction"/>
    <property type="evidence" value="ECO:0007669"/>
    <property type="project" value="InterPro"/>
</dbReference>
<dbReference type="AlphaFoldDB" id="A0A6A5WPE0"/>
<feature type="domain" description="Rho-GAP" evidence="2">
    <location>
        <begin position="1"/>
        <end position="197"/>
    </location>
</feature>
<dbReference type="EMBL" id="ML977595">
    <property type="protein sequence ID" value="KAF1999476.1"/>
    <property type="molecule type" value="Genomic_DNA"/>
</dbReference>
<accession>A0A6A5WPE0</accession>
<dbReference type="Proteomes" id="UP000799779">
    <property type="component" value="Unassembled WGS sequence"/>
</dbReference>
<protein>
    <submittedName>
        <fullName evidence="3">Rho GTPase activation protein</fullName>
    </submittedName>
</protein>
<dbReference type="SUPFAM" id="SSF48350">
    <property type="entry name" value="GTPase activation domain, GAP"/>
    <property type="match status" value="1"/>
</dbReference>
<sequence>MFNEEDQPFIYGHIPIVVARCCEFLKKEGTEAMGCLTTSGDEQRVEDLITILDTAPFTGKSLKWRYTVFDAATTLHRYLTSLPEPLIPNHIADRLITELVARRFMPALPPPQDLNILIKLYKDAIYKLPPLNFQLLMYLLDMFWRFKINAAKNGAYGDVILRYYHTVFFQQVDGSPEVTMEQESAVLFLIDYQARFLYGIPGENGVMPRRTENAMSVQISARWGWGPQRL</sequence>
<evidence type="ECO:0000259" key="2">
    <source>
        <dbReference type="PROSITE" id="PS50238"/>
    </source>
</evidence>
<reference evidence="3" key="1">
    <citation type="journal article" date="2020" name="Stud. Mycol.">
        <title>101 Dothideomycetes genomes: a test case for predicting lifestyles and emergence of pathogens.</title>
        <authorList>
            <person name="Haridas S."/>
            <person name="Albert R."/>
            <person name="Binder M."/>
            <person name="Bloem J."/>
            <person name="Labutti K."/>
            <person name="Salamov A."/>
            <person name="Andreopoulos B."/>
            <person name="Baker S."/>
            <person name="Barry K."/>
            <person name="Bills G."/>
            <person name="Bluhm B."/>
            <person name="Cannon C."/>
            <person name="Castanera R."/>
            <person name="Culley D."/>
            <person name="Daum C."/>
            <person name="Ezra D."/>
            <person name="Gonzalez J."/>
            <person name="Henrissat B."/>
            <person name="Kuo A."/>
            <person name="Liang C."/>
            <person name="Lipzen A."/>
            <person name="Lutzoni F."/>
            <person name="Magnuson J."/>
            <person name="Mondo S."/>
            <person name="Nolan M."/>
            <person name="Ohm R."/>
            <person name="Pangilinan J."/>
            <person name="Park H.-J."/>
            <person name="Ramirez L."/>
            <person name="Alfaro M."/>
            <person name="Sun H."/>
            <person name="Tritt A."/>
            <person name="Yoshinaga Y."/>
            <person name="Zwiers L.-H."/>
            <person name="Turgeon B."/>
            <person name="Goodwin S."/>
            <person name="Spatafora J."/>
            <person name="Crous P."/>
            <person name="Grigoriev I."/>
        </authorList>
    </citation>
    <scope>NUCLEOTIDE SEQUENCE</scope>
    <source>
        <strain evidence="3">CBS 123094</strain>
    </source>
</reference>
<dbReference type="Gene3D" id="1.10.555.10">
    <property type="entry name" value="Rho GTPase activation protein"/>
    <property type="match status" value="1"/>
</dbReference>
<evidence type="ECO:0000313" key="4">
    <source>
        <dbReference type="Proteomes" id="UP000799779"/>
    </source>
</evidence>
<dbReference type="Pfam" id="PF00620">
    <property type="entry name" value="RhoGAP"/>
    <property type="match status" value="1"/>
</dbReference>
<dbReference type="GO" id="GO:0060237">
    <property type="term" value="P:regulation of fungal-type cell wall organization"/>
    <property type="evidence" value="ECO:0007669"/>
    <property type="project" value="TreeGrafter"/>
</dbReference>
<keyword evidence="4" id="KW-1185">Reference proteome</keyword>
<dbReference type="SMART" id="SM00324">
    <property type="entry name" value="RhoGAP"/>
    <property type="match status" value="1"/>
</dbReference>
<name>A0A6A5WPE0_9PLEO</name>
<dbReference type="GO" id="GO:0005096">
    <property type="term" value="F:GTPase activator activity"/>
    <property type="evidence" value="ECO:0007669"/>
    <property type="project" value="UniProtKB-KW"/>
</dbReference>
<dbReference type="InterPro" id="IPR051025">
    <property type="entry name" value="RhoGAP"/>
</dbReference>
<gene>
    <name evidence="3" type="ORF">P154DRAFT_493558</name>
</gene>